<accession>A0A1K1NLD4</accession>
<gene>
    <name evidence="1" type="ORF">SAMN02927921_01315</name>
</gene>
<dbReference type="AlphaFoldDB" id="A0A1K1NLD4"/>
<dbReference type="OrthoDB" id="661329at2"/>
<dbReference type="RefSeq" id="WP_072316564.1">
    <property type="nucleotide sequence ID" value="NZ_FPJE01000006.1"/>
</dbReference>
<sequence length="253" mass="29335">MSVRAGFYIILFIFFSITAKAQIAPPGLGDVNSSAWFAVGVKEDLFAEKNITSTTFVGIGTTNSPEDHNPLDRGTIYVINQEVEHQFARHWKYSGALSYRWQNQFDEADPYDGRQEIRLYGRYSYLHPAEFVSFSFTFRPELRLFYDTAFDPYKKSAQFRTRFSGKMSVNLSADKAHKLVTMAEVLLSSDKKENWGVWEYGESRFSVYYSLHLPKYKATLNFGYMNNLLGKDFYRDAHYVAFDIVLHNIFRKG</sequence>
<dbReference type="EMBL" id="FPJE01000006">
    <property type="protein sequence ID" value="SFW36256.1"/>
    <property type="molecule type" value="Genomic_DNA"/>
</dbReference>
<keyword evidence="2" id="KW-1185">Reference proteome</keyword>
<proteinExistence type="predicted"/>
<evidence type="ECO:0000313" key="1">
    <source>
        <dbReference type="EMBL" id="SFW36256.1"/>
    </source>
</evidence>
<dbReference type="InterPro" id="IPR019619">
    <property type="entry name" value="DUF2490"/>
</dbReference>
<dbReference type="Proteomes" id="UP000182248">
    <property type="component" value="Unassembled WGS sequence"/>
</dbReference>
<evidence type="ECO:0008006" key="3">
    <source>
        <dbReference type="Google" id="ProtNLM"/>
    </source>
</evidence>
<protein>
    <recommendedName>
        <fullName evidence="3">DUF2490 domain-containing protein</fullName>
    </recommendedName>
</protein>
<evidence type="ECO:0000313" key="2">
    <source>
        <dbReference type="Proteomes" id="UP000182248"/>
    </source>
</evidence>
<dbReference type="Pfam" id="PF10677">
    <property type="entry name" value="DUF2490"/>
    <property type="match status" value="1"/>
</dbReference>
<reference evidence="1 2" key="1">
    <citation type="submission" date="2016-11" db="EMBL/GenBank/DDBJ databases">
        <authorList>
            <person name="Jaros S."/>
            <person name="Januszkiewicz K."/>
            <person name="Wedrychowicz H."/>
        </authorList>
    </citation>
    <scope>NUCLEOTIDE SEQUENCE [LARGE SCALE GENOMIC DNA]</scope>
    <source>
        <strain evidence="1 2">CGMCC 1.12145</strain>
    </source>
</reference>
<name>A0A1K1NLD4_9FLAO</name>
<organism evidence="1 2">
    <name type="scientific">Sinomicrobium oceani</name>
    <dbReference type="NCBI Taxonomy" id="1150368"/>
    <lineage>
        <taxon>Bacteria</taxon>
        <taxon>Pseudomonadati</taxon>
        <taxon>Bacteroidota</taxon>
        <taxon>Flavobacteriia</taxon>
        <taxon>Flavobacteriales</taxon>
        <taxon>Flavobacteriaceae</taxon>
        <taxon>Sinomicrobium</taxon>
    </lineage>
</organism>